<proteinExistence type="predicted"/>
<feature type="region of interest" description="Disordered" evidence="1">
    <location>
        <begin position="1"/>
        <end position="23"/>
    </location>
</feature>
<name>A0A9K3IF86_HELAN</name>
<dbReference type="EMBL" id="MNCJ02000323">
    <property type="protein sequence ID" value="KAF5795481.1"/>
    <property type="molecule type" value="Genomic_DNA"/>
</dbReference>
<evidence type="ECO:0000313" key="3">
    <source>
        <dbReference type="Proteomes" id="UP000215914"/>
    </source>
</evidence>
<accession>A0A9K3IF86</accession>
<protein>
    <submittedName>
        <fullName evidence="2">Uncharacterized protein</fullName>
    </submittedName>
</protein>
<sequence>MHLRPKTIPRKHIKRKRSQLRRQHTCPRIPIRRNRLQHINRHPRKINITYHHNIILPKQRQLHQIHRSLPIRHRSLPQLLNRPNNRKQNRTTTDYIHQQKHLPPRIRILPERTRLIDHHLRHIRNHLQRDHNHQHLLFPIL</sequence>
<dbReference type="Gramene" id="mRNA:HanXRQr2_Chr08g0340151">
    <property type="protein sequence ID" value="CDS:HanXRQr2_Chr08g0340151.1"/>
    <property type="gene ID" value="HanXRQr2_Chr08g0340151"/>
</dbReference>
<dbReference type="AlphaFoldDB" id="A0A9K3IF86"/>
<comment type="caution">
    <text evidence="2">The sequence shown here is derived from an EMBL/GenBank/DDBJ whole genome shotgun (WGS) entry which is preliminary data.</text>
</comment>
<keyword evidence="3" id="KW-1185">Reference proteome</keyword>
<reference evidence="2" key="2">
    <citation type="submission" date="2020-06" db="EMBL/GenBank/DDBJ databases">
        <title>Helianthus annuus Genome sequencing and assembly Release 2.</title>
        <authorList>
            <person name="Gouzy J."/>
            <person name="Langlade N."/>
            <person name="Munos S."/>
        </authorList>
    </citation>
    <scope>NUCLEOTIDE SEQUENCE</scope>
    <source>
        <tissue evidence="2">Leaves</tissue>
    </source>
</reference>
<reference evidence="2" key="1">
    <citation type="journal article" date="2017" name="Nature">
        <title>The sunflower genome provides insights into oil metabolism, flowering and Asterid evolution.</title>
        <authorList>
            <person name="Badouin H."/>
            <person name="Gouzy J."/>
            <person name="Grassa C.J."/>
            <person name="Murat F."/>
            <person name="Staton S.E."/>
            <person name="Cottret L."/>
            <person name="Lelandais-Briere C."/>
            <person name="Owens G.L."/>
            <person name="Carrere S."/>
            <person name="Mayjonade B."/>
            <person name="Legrand L."/>
            <person name="Gill N."/>
            <person name="Kane N.C."/>
            <person name="Bowers J.E."/>
            <person name="Hubner S."/>
            <person name="Bellec A."/>
            <person name="Berard A."/>
            <person name="Berges H."/>
            <person name="Blanchet N."/>
            <person name="Boniface M.C."/>
            <person name="Brunel D."/>
            <person name="Catrice O."/>
            <person name="Chaidir N."/>
            <person name="Claudel C."/>
            <person name="Donnadieu C."/>
            <person name="Faraut T."/>
            <person name="Fievet G."/>
            <person name="Helmstetter N."/>
            <person name="King M."/>
            <person name="Knapp S.J."/>
            <person name="Lai Z."/>
            <person name="Le Paslier M.C."/>
            <person name="Lippi Y."/>
            <person name="Lorenzon L."/>
            <person name="Mandel J.R."/>
            <person name="Marage G."/>
            <person name="Marchand G."/>
            <person name="Marquand E."/>
            <person name="Bret-Mestries E."/>
            <person name="Morien E."/>
            <person name="Nambeesan S."/>
            <person name="Nguyen T."/>
            <person name="Pegot-Espagnet P."/>
            <person name="Pouilly N."/>
            <person name="Raftis F."/>
            <person name="Sallet E."/>
            <person name="Schiex T."/>
            <person name="Thomas J."/>
            <person name="Vandecasteele C."/>
            <person name="Vares D."/>
            <person name="Vear F."/>
            <person name="Vautrin S."/>
            <person name="Crespi M."/>
            <person name="Mangin B."/>
            <person name="Burke J.M."/>
            <person name="Salse J."/>
            <person name="Munos S."/>
            <person name="Vincourt P."/>
            <person name="Rieseberg L.H."/>
            <person name="Langlade N.B."/>
        </authorList>
    </citation>
    <scope>NUCLEOTIDE SEQUENCE</scope>
    <source>
        <tissue evidence="2">Leaves</tissue>
    </source>
</reference>
<gene>
    <name evidence="2" type="ORF">HanXRQr2_Chr08g0340151</name>
</gene>
<evidence type="ECO:0000313" key="2">
    <source>
        <dbReference type="EMBL" id="KAF5795481.1"/>
    </source>
</evidence>
<dbReference type="Proteomes" id="UP000215914">
    <property type="component" value="Unassembled WGS sequence"/>
</dbReference>
<evidence type="ECO:0000256" key="1">
    <source>
        <dbReference type="SAM" id="MobiDB-lite"/>
    </source>
</evidence>
<organism evidence="2 3">
    <name type="scientific">Helianthus annuus</name>
    <name type="common">Common sunflower</name>
    <dbReference type="NCBI Taxonomy" id="4232"/>
    <lineage>
        <taxon>Eukaryota</taxon>
        <taxon>Viridiplantae</taxon>
        <taxon>Streptophyta</taxon>
        <taxon>Embryophyta</taxon>
        <taxon>Tracheophyta</taxon>
        <taxon>Spermatophyta</taxon>
        <taxon>Magnoliopsida</taxon>
        <taxon>eudicotyledons</taxon>
        <taxon>Gunneridae</taxon>
        <taxon>Pentapetalae</taxon>
        <taxon>asterids</taxon>
        <taxon>campanulids</taxon>
        <taxon>Asterales</taxon>
        <taxon>Asteraceae</taxon>
        <taxon>Asteroideae</taxon>
        <taxon>Heliantheae alliance</taxon>
        <taxon>Heliantheae</taxon>
        <taxon>Helianthus</taxon>
    </lineage>
</organism>